<dbReference type="Gene3D" id="1.20.870.10">
    <property type="entry name" value="Son of sevenless (SoS) protein Chain: S domain 1"/>
    <property type="match status" value="1"/>
</dbReference>
<evidence type="ECO:0000256" key="2">
    <source>
        <dbReference type="PROSITE-ProRule" id="PRU00168"/>
    </source>
</evidence>
<feature type="region of interest" description="Disordered" evidence="3">
    <location>
        <begin position="1"/>
        <end position="44"/>
    </location>
</feature>
<feature type="compositionally biased region" description="Basic and acidic residues" evidence="3">
    <location>
        <begin position="410"/>
        <end position="419"/>
    </location>
</feature>
<dbReference type="InterPro" id="IPR027417">
    <property type="entry name" value="P-loop_NTPase"/>
</dbReference>
<evidence type="ECO:0000256" key="3">
    <source>
        <dbReference type="SAM" id="MobiDB-lite"/>
    </source>
</evidence>
<proteinExistence type="predicted"/>
<gene>
    <name evidence="6" type="ORF">CDD82_4764</name>
</gene>
<organism evidence="6 7">
    <name type="scientific">Ophiocordyceps australis</name>
    <dbReference type="NCBI Taxonomy" id="1399860"/>
    <lineage>
        <taxon>Eukaryota</taxon>
        <taxon>Fungi</taxon>
        <taxon>Dikarya</taxon>
        <taxon>Ascomycota</taxon>
        <taxon>Pezizomycotina</taxon>
        <taxon>Sordariomycetes</taxon>
        <taxon>Hypocreomycetidae</taxon>
        <taxon>Hypocreales</taxon>
        <taxon>Ophiocordycipitaceae</taxon>
        <taxon>Ophiocordyceps</taxon>
    </lineage>
</organism>
<feature type="region of interest" description="Disordered" evidence="3">
    <location>
        <begin position="307"/>
        <end position="437"/>
    </location>
</feature>
<feature type="domain" description="N-terminal Ras-GEF" evidence="5">
    <location>
        <begin position="433"/>
        <end position="559"/>
    </location>
</feature>
<dbReference type="Gene3D" id="3.40.50.300">
    <property type="entry name" value="P-loop containing nucleotide triphosphate hydrolases"/>
    <property type="match status" value="1"/>
</dbReference>
<dbReference type="OrthoDB" id="28357at2759"/>
<name>A0A2C5Z1D7_9HYPO</name>
<feature type="region of interest" description="Disordered" evidence="3">
    <location>
        <begin position="604"/>
        <end position="627"/>
    </location>
</feature>
<feature type="region of interest" description="Disordered" evidence="3">
    <location>
        <begin position="83"/>
        <end position="111"/>
    </location>
</feature>
<dbReference type="Gene3D" id="1.10.840.10">
    <property type="entry name" value="Ras guanine-nucleotide exchange factors catalytic domain"/>
    <property type="match status" value="1"/>
</dbReference>
<keyword evidence="7" id="KW-1185">Reference proteome</keyword>
<dbReference type="Proteomes" id="UP000224854">
    <property type="component" value="Unassembled WGS sequence"/>
</dbReference>
<evidence type="ECO:0000313" key="7">
    <source>
        <dbReference type="Proteomes" id="UP000224854"/>
    </source>
</evidence>
<dbReference type="CDD" id="cd06224">
    <property type="entry name" value="REM"/>
    <property type="match status" value="1"/>
</dbReference>
<dbReference type="AlphaFoldDB" id="A0A2C5Z1D7"/>
<dbReference type="PANTHER" id="PTHR23113">
    <property type="entry name" value="GUANINE NUCLEOTIDE EXCHANGE FACTOR"/>
    <property type="match status" value="1"/>
</dbReference>
<evidence type="ECO:0000259" key="4">
    <source>
        <dbReference type="PROSITE" id="PS50009"/>
    </source>
</evidence>
<evidence type="ECO:0000256" key="1">
    <source>
        <dbReference type="ARBA" id="ARBA00022658"/>
    </source>
</evidence>
<evidence type="ECO:0000313" key="6">
    <source>
        <dbReference type="EMBL" id="PHH74787.1"/>
    </source>
</evidence>
<dbReference type="Pfam" id="PF00618">
    <property type="entry name" value="RasGEF_N"/>
    <property type="match status" value="1"/>
</dbReference>
<dbReference type="PROSITE" id="PS50212">
    <property type="entry name" value="RASGEF_NTER"/>
    <property type="match status" value="1"/>
</dbReference>
<dbReference type="EMBL" id="NJEU01000409">
    <property type="protein sequence ID" value="PHH74787.1"/>
    <property type="molecule type" value="Genomic_DNA"/>
</dbReference>
<dbReference type="PROSITE" id="PS50009">
    <property type="entry name" value="RASGEF_CAT"/>
    <property type="match status" value="1"/>
</dbReference>
<dbReference type="CDD" id="cd00882">
    <property type="entry name" value="Ras_like_GTPase"/>
    <property type="match status" value="1"/>
</dbReference>
<dbReference type="GO" id="GO:0007265">
    <property type="term" value="P:Ras protein signal transduction"/>
    <property type="evidence" value="ECO:0007669"/>
    <property type="project" value="TreeGrafter"/>
</dbReference>
<dbReference type="SMART" id="SM00147">
    <property type="entry name" value="RasGEF"/>
    <property type="match status" value="1"/>
</dbReference>
<dbReference type="InterPro" id="IPR001895">
    <property type="entry name" value="RASGEF_cat_dom"/>
</dbReference>
<protein>
    <recommendedName>
        <fullName evidence="8">Ras-GEF domain-containing protein</fullName>
    </recommendedName>
</protein>
<feature type="compositionally biased region" description="Polar residues" evidence="3">
    <location>
        <begin position="96"/>
        <end position="105"/>
    </location>
</feature>
<dbReference type="PANTHER" id="PTHR23113:SF348">
    <property type="entry name" value="GUANYL-NUCLEOTIDE EXCHANGE FACTOR RASGEF, PUTATIVE (AFU_ORTHOLOGUE AFUA_1G04700)-RELATED"/>
    <property type="match status" value="1"/>
</dbReference>
<dbReference type="InterPro" id="IPR000651">
    <property type="entry name" value="Ras-like_Gua-exchang_fac_N"/>
</dbReference>
<evidence type="ECO:0008006" key="8">
    <source>
        <dbReference type="Google" id="ProtNLM"/>
    </source>
</evidence>
<dbReference type="Pfam" id="PF00617">
    <property type="entry name" value="RasGEF"/>
    <property type="match status" value="1"/>
</dbReference>
<dbReference type="InterPro" id="IPR023578">
    <property type="entry name" value="Ras_GEF_dom_sf"/>
</dbReference>
<keyword evidence="1 2" id="KW-0344">Guanine-nucleotide releasing factor</keyword>
<feature type="compositionally biased region" description="Polar residues" evidence="3">
    <location>
        <begin position="607"/>
        <end position="627"/>
    </location>
</feature>
<sequence>MTHWHATRPQAHTLLADSSDLVAPPPRDSRPCDPATSPLLPPPLSLSPPLADAWSAPCGRRDSLISILDDPFFQRFDPAWGASSDPDPCHADKQLSDSNGRCTSQPWPPPRRESLTIGPVHSYWSHSVSAMESYNIAVIGSSAVGKSTFIQRVLGLVKQPTSHLSTSPMLVDNVGCLVTLFEMDPLDSFHQQNPHQPVSWPKQINGLIYPRPDAALVLYNVMDRDSLRRLPQCITSLTRAGLSAVLVACQCDNPQNDWQVDIDQLAAHESFASCIDRYTVSMHQPDVSRACLQKLLRVAISLRKHSDDSARLTPRDALQPAEPFRDDVDEASPRRRAQSAANLEAPDPNAQRPLSQHSKHSRASSDFAVLQGTPSQHLVDSHETQVSRSPRPGIRIERPGGDFLVELEESEQKSGRNSDDIPLLQRSDDEAQRQSRSAGAVFNELVDRLLSLRLTRADNNFFEIFLCLYRKFATPSQLLSAIIERIDGLRGDKVMHYLTKMATQLRMIEAVAKWVSLYPGDFARPASRRNLEALIAYLSTEPIFSIAARQMRHHLQFNVVEDDDTSWVNSDDITDGPMIQFSFAQTSETWNCLSPFQLGDSADNRPCNGSGSEVSAADKQSNTSSQLQFGNQDDYERQAALLEPKGHQLVNKFRWRIFMDLSIDDVSDELTRIDWIMFSSIRVRDLVRSVSLSAAQKAKCKGLRNVNRMVQHFNHIAKWVSNMILVRDKARHRAQILERFIGVAVKLRQLNNYNGLAAVLAGINGTPVMRLSQTWALLPESAFKRFRKLEVLMGTEKSHFAYRLAWENSSLPRIPFMPLHSRDLVSAEEGSKTYIGPDGDRINWRKFEILAEVLLPIMRSQGTPYPNMNKNETARQTILDCCIVTDDDEIYERSFHVENNPSSQMESTRKKFPWFAK</sequence>
<feature type="domain" description="Ras-GEF" evidence="4">
    <location>
        <begin position="662"/>
        <end position="900"/>
    </location>
</feature>
<dbReference type="InterPro" id="IPR008937">
    <property type="entry name" value="Ras-like_GEF"/>
</dbReference>
<dbReference type="SUPFAM" id="SSF52540">
    <property type="entry name" value="P-loop containing nucleoside triphosphate hydrolases"/>
    <property type="match status" value="1"/>
</dbReference>
<dbReference type="InterPro" id="IPR036964">
    <property type="entry name" value="RASGEF_cat_dom_sf"/>
</dbReference>
<accession>A0A2C5Z1D7</accession>
<dbReference type="SUPFAM" id="SSF48366">
    <property type="entry name" value="Ras GEF"/>
    <property type="match status" value="1"/>
</dbReference>
<evidence type="ECO:0000259" key="5">
    <source>
        <dbReference type="PROSITE" id="PS50212"/>
    </source>
</evidence>
<dbReference type="GO" id="GO:0005886">
    <property type="term" value="C:plasma membrane"/>
    <property type="evidence" value="ECO:0007669"/>
    <property type="project" value="TreeGrafter"/>
</dbReference>
<reference evidence="6 7" key="1">
    <citation type="submission" date="2017-06" db="EMBL/GenBank/DDBJ databases">
        <title>Ant-infecting Ophiocordyceps genomes reveal a high diversity of potential behavioral manipulation genes and a possible major role for enterotoxins.</title>
        <authorList>
            <person name="De Bekker C."/>
            <person name="Evans H.C."/>
            <person name="Brachmann A."/>
            <person name="Hughes D.P."/>
        </authorList>
    </citation>
    <scope>NUCLEOTIDE SEQUENCE [LARGE SCALE GENOMIC DNA]</scope>
    <source>
        <strain evidence="6 7">1348a</strain>
    </source>
</reference>
<dbReference type="GO" id="GO:0005085">
    <property type="term" value="F:guanyl-nucleotide exchange factor activity"/>
    <property type="evidence" value="ECO:0007669"/>
    <property type="project" value="UniProtKB-KW"/>
</dbReference>
<comment type="caution">
    <text evidence="6">The sequence shown here is derived from an EMBL/GenBank/DDBJ whole genome shotgun (WGS) entry which is preliminary data.</text>
</comment>